<evidence type="ECO:0000256" key="5">
    <source>
        <dbReference type="SAM" id="Phobius"/>
    </source>
</evidence>
<feature type="transmembrane region" description="Helical" evidence="5">
    <location>
        <begin position="65"/>
        <end position="86"/>
    </location>
</feature>
<protein>
    <submittedName>
        <fullName evidence="8">ABC transporter ATP-binding protein/permease</fullName>
    </submittedName>
</protein>
<keyword evidence="8" id="KW-0547">Nucleotide-binding</keyword>
<name>A0ABS6FIC3_9FIRM</name>
<dbReference type="GO" id="GO:0005524">
    <property type="term" value="F:ATP binding"/>
    <property type="evidence" value="ECO:0007669"/>
    <property type="project" value="UniProtKB-KW"/>
</dbReference>
<dbReference type="PROSITE" id="PS50893">
    <property type="entry name" value="ABC_TRANSPORTER_2"/>
    <property type="match status" value="1"/>
</dbReference>
<dbReference type="RefSeq" id="WP_216549756.1">
    <property type="nucleotide sequence ID" value="NZ_JAHLQO010000005.1"/>
</dbReference>
<dbReference type="PANTHER" id="PTHR43394:SF1">
    <property type="entry name" value="ATP-BINDING CASSETTE SUB-FAMILY B MEMBER 10, MITOCHONDRIAL"/>
    <property type="match status" value="1"/>
</dbReference>
<sequence length="582" mass="65816">MKNKKNNTLYRIFAYLKDYKLFLFISIFCTIIISLLEIASPRLMGNITTRIFENLRLGERVDFNYVTKICLALAAVYIFMVIFEYIRGRILVDITQDLIAKFRRQISEKVKYIPTSYYDKNKTGDLLSRMTNDVETLGKNLQQTISSTLSSVVLIVGILAMMINISPILTGVFLFTLPMTYISTKVISKRSQGYFRKKSKGLGSMVGFVEENFSGSELIKAFSYEERAEEEFLAINENLYEVSYKASFMTGIMLPIMTFISNLGYVLLSIIGGLLVVQGRLFVGDIQAVIQYVRKLSNPIEQLAEMASIFQASIAAAERIFEFLDAEVEVENVVDEIKSPIEKIEFENVYFSYDKKKPVINNLNLEVDRNSTVAIVGSTGAGKTTIVNLLMRFYDIDSGSIKINGVDIRDVSRENLRSHFGMVLQDSWLFNGTIYDNIAYGKDNATEEEIIEAAKKAYCHSFITKLPKGYDTVLNEEASNISQGQRQLLTIARALLSDPEILILDEATSSVDTRTESLIQKAMKNLLHERTNFVIAHRLSTIVESDVILVLEKGDIVEKGNHKELIAKNGVYADLYNSQFKD</sequence>
<dbReference type="SMART" id="SM00382">
    <property type="entry name" value="AAA"/>
    <property type="match status" value="1"/>
</dbReference>
<proteinExistence type="predicted"/>
<dbReference type="CDD" id="cd18547">
    <property type="entry name" value="ABC_6TM_Tm288_like"/>
    <property type="match status" value="1"/>
</dbReference>
<reference evidence="8 9" key="1">
    <citation type="submission" date="2021-06" db="EMBL/GenBank/DDBJ databases">
        <authorList>
            <person name="Sun Q."/>
            <person name="Li D."/>
        </authorList>
    </citation>
    <scope>NUCLEOTIDE SEQUENCE [LARGE SCALE GENOMIC DNA]</scope>
    <source>
        <strain evidence="8 9">MSJ-1</strain>
    </source>
</reference>
<keyword evidence="4 5" id="KW-0472">Membrane</keyword>
<evidence type="ECO:0000256" key="1">
    <source>
        <dbReference type="ARBA" id="ARBA00004141"/>
    </source>
</evidence>
<dbReference type="EMBL" id="JAHLQO010000005">
    <property type="protein sequence ID" value="MBU5669925.1"/>
    <property type="molecule type" value="Genomic_DNA"/>
</dbReference>
<dbReference type="PROSITE" id="PS50929">
    <property type="entry name" value="ABC_TM1F"/>
    <property type="match status" value="1"/>
</dbReference>
<dbReference type="PROSITE" id="PS00211">
    <property type="entry name" value="ABC_TRANSPORTER_1"/>
    <property type="match status" value="1"/>
</dbReference>
<evidence type="ECO:0000256" key="3">
    <source>
        <dbReference type="ARBA" id="ARBA00022989"/>
    </source>
</evidence>
<keyword evidence="9" id="KW-1185">Reference proteome</keyword>
<evidence type="ECO:0000313" key="8">
    <source>
        <dbReference type="EMBL" id="MBU5669925.1"/>
    </source>
</evidence>
<keyword evidence="8" id="KW-0067">ATP-binding</keyword>
<dbReference type="Proteomes" id="UP000783742">
    <property type="component" value="Unassembled WGS sequence"/>
</dbReference>
<dbReference type="InterPro" id="IPR011527">
    <property type="entry name" value="ABC1_TM_dom"/>
</dbReference>
<evidence type="ECO:0000259" key="6">
    <source>
        <dbReference type="PROSITE" id="PS50893"/>
    </source>
</evidence>
<evidence type="ECO:0000256" key="2">
    <source>
        <dbReference type="ARBA" id="ARBA00022692"/>
    </source>
</evidence>
<comment type="caution">
    <text evidence="8">The sequence shown here is derived from an EMBL/GenBank/DDBJ whole genome shotgun (WGS) entry which is preliminary data.</text>
</comment>
<gene>
    <name evidence="8" type="ORF">KQI68_08770</name>
</gene>
<dbReference type="CDD" id="cd03254">
    <property type="entry name" value="ABCC_Glucan_exporter_like"/>
    <property type="match status" value="1"/>
</dbReference>
<dbReference type="InterPro" id="IPR003439">
    <property type="entry name" value="ABC_transporter-like_ATP-bd"/>
</dbReference>
<dbReference type="InterPro" id="IPR017871">
    <property type="entry name" value="ABC_transporter-like_CS"/>
</dbReference>
<evidence type="ECO:0000313" key="9">
    <source>
        <dbReference type="Proteomes" id="UP000783742"/>
    </source>
</evidence>
<keyword evidence="3 5" id="KW-1133">Transmembrane helix</keyword>
<feature type="domain" description="ABC transmembrane type-1" evidence="7">
    <location>
        <begin position="24"/>
        <end position="312"/>
    </location>
</feature>
<evidence type="ECO:0000256" key="4">
    <source>
        <dbReference type="ARBA" id="ARBA00023136"/>
    </source>
</evidence>
<dbReference type="Pfam" id="PF00005">
    <property type="entry name" value="ABC_tran"/>
    <property type="match status" value="1"/>
</dbReference>
<feature type="transmembrane region" description="Helical" evidence="5">
    <location>
        <begin position="21"/>
        <end position="45"/>
    </location>
</feature>
<feature type="transmembrane region" description="Helical" evidence="5">
    <location>
        <begin position="252"/>
        <end position="277"/>
    </location>
</feature>
<comment type="subcellular location">
    <subcellularLocation>
        <location evidence="1">Membrane</location>
        <topology evidence="1">Multi-pass membrane protein</topology>
    </subcellularLocation>
</comment>
<feature type="transmembrane region" description="Helical" evidence="5">
    <location>
        <begin position="152"/>
        <end position="175"/>
    </location>
</feature>
<dbReference type="InterPro" id="IPR003593">
    <property type="entry name" value="AAA+_ATPase"/>
</dbReference>
<organism evidence="8 9">
    <name type="scientific">Peptoniphilus ovalis</name>
    <dbReference type="NCBI Taxonomy" id="2841503"/>
    <lineage>
        <taxon>Bacteria</taxon>
        <taxon>Bacillati</taxon>
        <taxon>Bacillota</taxon>
        <taxon>Tissierellia</taxon>
        <taxon>Tissierellales</taxon>
        <taxon>Peptoniphilaceae</taxon>
        <taxon>Peptoniphilus</taxon>
    </lineage>
</organism>
<accession>A0ABS6FIC3</accession>
<evidence type="ECO:0000259" key="7">
    <source>
        <dbReference type="PROSITE" id="PS50929"/>
    </source>
</evidence>
<dbReference type="PANTHER" id="PTHR43394">
    <property type="entry name" value="ATP-DEPENDENT PERMEASE MDL1, MITOCHONDRIAL"/>
    <property type="match status" value="1"/>
</dbReference>
<keyword evidence="2 5" id="KW-0812">Transmembrane</keyword>
<feature type="domain" description="ABC transporter" evidence="6">
    <location>
        <begin position="344"/>
        <end position="578"/>
    </location>
</feature>
<dbReference type="Pfam" id="PF00664">
    <property type="entry name" value="ABC_membrane"/>
    <property type="match status" value="1"/>
</dbReference>
<dbReference type="InterPro" id="IPR039421">
    <property type="entry name" value="Type_1_exporter"/>
</dbReference>